<gene>
    <name evidence="2" type="ORF">MALV_27830</name>
</gene>
<dbReference type="PANTHER" id="PTHR47691">
    <property type="entry name" value="REGULATOR-RELATED"/>
    <property type="match status" value="1"/>
</dbReference>
<evidence type="ECO:0000313" key="3">
    <source>
        <dbReference type="Proteomes" id="UP000466906"/>
    </source>
</evidence>
<keyword evidence="3" id="KW-1185">Reference proteome</keyword>
<protein>
    <recommendedName>
        <fullName evidence="1">Winged helix-turn-helix domain-containing protein</fullName>
    </recommendedName>
</protein>
<proteinExistence type="predicted"/>
<dbReference type="PRINTS" id="PR00364">
    <property type="entry name" value="DISEASERSIST"/>
</dbReference>
<evidence type="ECO:0000259" key="1">
    <source>
        <dbReference type="Pfam" id="PF25872"/>
    </source>
</evidence>
<dbReference type="PANTHER" id="PTHR47691:SF3">
    <property type="entry name" value="HTH-TYPE TRANSCRIPTIONAL REGULATOR RV0890C-RELATED"/>
    <property type="match status" value="1"/>
</dbReference>
<accession>A0A6N4UTC4</accession>
<dbReference type="EMBL" id="AP022565">
    <property type="protein sequence ID" value="BBX27658.1"/>
    <property type="molecule type" value="Genomic_DNA"/>
</dbReference>
<dbReference type="InterPro" id="IPR011990">
    <property type="entry name" value="TPR-like_helical_dom_sf"/>
</dbReference>
<dbReference type="SUPFAM" id="SSF48452">
    <property type="entry name" value="TPR-like"/>
    <property type="match status" value="1"/>
</dbReference>
<dbReference type="Proteomes" id="UP000466906">
    <property type="component" value="Chromosome"/>
</dbReference>
<dbReference type="Pfam" id="PF25872">
    <property type="entry name" value="HTH_77"/>
    <property type="match status" value="1"/>
</dbReference>
<dbReference type="RefSeq" id="WP_163664793.1">
    <property type="nucleotide sequence ID" value="NZ_AP022565.1"/>
</dbReference>
<dbReference type="AlphaFoldDB" id="A0A6N4UTC4"/>
<name>A0A6N4UTC4_9MYCO</name>
<dbReference type="InterPro" id="IPR058852">
    <property type="entry name" value="HTH_77"/>
</dbReference>
<dbReference type="Gene3D" id="3.40.50.300">
    <property type="entry name" value="P-loop containing nucleotide triphosphate hydrolases"/>
    <property type="match status" value="1"/>
</dbReference>
<dbReference type="KEGG" id="malv:MALV_27830"/>
<dbReference type="Gene3D" id="1.25.40.10">
    <property type="entry name" value="Tetratricopeptide repeat domain"/>
    <property type="match status" value="1"/>
</dbReference>
<evidence type="ECO:0000313" key="2">
    <source>
        <dbReference type="EMBL" id="BBX27658.1"/>
    </source>
</evidence>
<feature type="domain" description="Winged helix-turn-helix" evidence="1">
    <location>
        <begin position="335"/>
        <end position="402"/>
    </location>
</feature>
<sequence>MTINPDIAKENGLSRHRSRLELEVLHLGSAGLVARVRLYRSACRSKPVYHIRAIAEIPTEANVESSGRKIRRCTDRAQRRVNNVASEATSFIGRAHELREIRDLLVRTRLLTLTGTGGVGKTRLAKAAIGGLYRSFRDGARFIDLGQAFDDEIIVRLIRDATPGVRDAGTLVAQLSDTELLLVLDNCEHLIEKVSSIASQILAWCPSVAIIATTRVPLGITGEHIMRVAPLGIESGDVDKASESASLFIDRARAVTGRDFDQSDLAAVNDLCVRLDGLPLAIELAAIKARIMSVPEISAGLDQRFDLLTGGPRDAPVRHHSLNAMLRWSWDYCSPEERRLWTQFSVFAGAVPMDAVSSICDLGGADTTRVVDGLVQQSLLAVEDTQRGIRFRMLDTIREFGRWAPLSESDPDSALPPVRVRHLQYYADFVSALSTEWFGSAQQESSQLTAANISDLRVAFEYALESAEFHDVADTLFSGLWLFWVSARLAEGRAWADKLHRQFQRLNRASSIASLWTGGWISLLSGDIPGARDLVTEAAVRAADEGDVSGLCLSKGLLAACAAVDADLSIATDQYDQVVEAAQKGGEPMSLAVLLQNRAEVRCFGGDFRGAETDCVQAEMICIDHGDEWLLLYVLWVRTLISHRQGDFVAARHHAVRALHLRTATENQHGVALVAETLAWTLSEQNNSNTASRKGRCWLSRRSGNWPM</sequence>
<dbReference type="SUPFAM" id="SSF52540">
    <property type="entry name" value="P-loop containing nucleoside triphosphate hydrolases"/>
    <property type="match status" value="1"/>
</dbReference>
<reference evidence="2 3" key="1">
    <citation type="journal article" date="2019" name="Emerg. Microbes Infect.">
        <title>Comprehensive subspecies identification of 175 nontuberculous mycobacteria species based on 7547 genomic profiles.</title>
        <authorList>
            <person name="Matsumoto Y."/>
            <person name="Kinjo T."/>
            <person name="Motooka D."/>
            <person name="Nabeya D."/>
            <person name="Jung N."/>
            <person name="Uechi K."/>
            <person name="Horii T."/>
            <person name="Iida T."/>
            <person name="Fujita J."/>
            <person name="Nakamura S."/>
        </authorList>
    </citation>
    <scope>NUCLEOTIDE SEQUENCE [LARGE SCALE GENOMIC DNA]</scope>
    <source>
        <strain evidence="2 3">JCM 12272</strain>
    </source>
</reference>
<dbReference type="InterPro" id="IPR027417">
    <property type="entry name" value="P-loop_NTPase"/>
</dbReference>
<organism evidence="2 3">
    <name type="scientific">Mycolicibacterium alvei</name>
    <dbReference type="NCBI Taxonomy" id="67081"/>
    <lineage>
        <taxon>Bacteria</taxon>
        <taxon>Bacillati</taxon>
        <taxon>Actinomycetota</taxon>
        <taxon>Actinomycetes</taxon>
        <taxon>Mycobacteriales</taxon>
        <taxon>Mycobacteriaceae</taxon>
        <taxon>Mycolicibacterium</taxon>
    </lineage>
</organism>